<evidence type="ECO:0000313" key="2">
    <source>
        <dbReference type="Proteomes" id="UP001066276"/>
    </source>
</evidence>
<evidence type="ECO:0000313" key="1">
    <source>
        <dbReference type="EMBL" id="KAJ1215340.1"/>
    </source>
</evidence>
<accession>A0AAV7WT88</accession>
<dbReference type="Proteomes" id="UP001066276">
    <property type="component" value="Chromosome 1_1"/>
</dbReference>
<sequence>MGQYTKSQRLIADCGPWGTVRGHPDTATLLTAINLLRDMLDAKIEVVGSDVTLLIQDLRIAVEQITKAETRVSGVKISVHILQHKVQSLEGITKKLALLVEDAEERACRDNLRFVDFSEGCEGNVATRGSETAVGEGCYSLRR</sequence>
<dbReference type="EMBL" id="JANPWB010000001">
    <property type="protein sequence ID" value="KAJ1215340.1"/>
    <property type="molecule type" value="Genomic_DNA"/>
</dbReference>
<gene>
    <name evidence="1" type="ORF">NDU88_002949</name>
</gene>
<proteinExistence type="predicted"/>
<comment type="caution">
    <text evidence="1">The sequence shown here is derived from an EMBL/GenBank/DDBJ whole genome shotgun (WGS) entry which is preliminary data.</text>
</comment>
<organism evidence="1 2">
    <name type="scientific">Pleurodeles waltl</name>
    <name type="common">Iberian ribbed newt</name>
    <dbReference type="NCBI Taxonomy" id="8319"/>
    <lineage>
        <taxon>Eukaryota</taxon>
        <taxon>Metazoa</taxon>
        <taxon>Chordata</taxon>
        <taxon>Craniata</taxon>
        <taxon>Vertebrata</taxon>
        <taxon>Euteleostomi</taxon>
        <taxon>Amphibia</taxon>
        <taxon>Batrachia</taxon>
        <taxon>Caudata</taxon>
        <taxon>Salamandroidea</taxon>
        <taxon>Salamandridae</taxon>
        <taxon>Pleurodelinae</taxon>
        <taxon>Pleurodeles</taxon>
    </lineage>
</organism>
<keyword evidence="2" id="KW-1185">Reference proteome</keyword>
<dbReference type="AlphaFoldDB" id="A0AAV7WT88"/>
<reference evidence="1" key="1">
    <citation type="journal article" date="2022" name="bioRxiv">
        <title>Sequencing and chromosome-scale assembly of the giantPleurodeles waltlgenome.</title>
        <authorList>
            <person name="Brown T."/>
            <person name="Elewa A."/>
            <person name="Iarovenko S."/>
            <person name="Subramanian E."/>
            <person name="Araus A.J."/>
            <person name="Petzold A."/>
            <person name="Susuki M."/>
            <person name="Suzuki K.-i.T."/>
            <person name="Hayashi T."/>
            <person name="Toyoda A."/>
            <person name="Oliveira C."/>
            <person name="Osipova E."/>
            <person name="Leigh N.D."/>
            <person name="Simon A."/>
            <person name="Yun M.H."/>
        </authorList>
    </citation>
    <scope>NUCLEOTIDE SEQUENCE</scope>
    <source>
        <strain evidence="1">20211129_DDA</strain>
        <tissue evidence="1">Liver</tissue>
    </source>
</reference>
<protein>
    <submittedName>
        <fullName evidence="1">Uncharacterized protein</fullName>
    </submittedName>
</protein>
<name>A0AAV7WT88_PLEWA</name>